<evidence type="ECO:0000256" key="1">
    <source>
        <dbReference type="SAM" id="MobiDB-lite"/>
    </source>
</evidence>
<proteinExistence type="predicted"/>
<protein>
    <submittedName>
        <fullName evidence="2">Uncharacterized protein</fullName>
    </submittedName>
</protein>
<evidence type="ECO:0000313" key="3">
    <source>
        <dbReference type="Proteomes" id="UP001149074"/>
    </source>
</evidence>
<dbReference type="GeneID" id="81352516"/>
<dbReference type="EMBL" id="JAPQKI010000002">
    <property type="protein sequence ID" value="KAJ5110508.1"/>
    <property type="molecule type" value="Genomic_DNA"/>
</dbReference>
<reference evidence="2" key="2">
    <citation type="journal article" date="2023" name="IMA Fungus">
        <title>Comparative genomic study of the Penicillium genus elucidates a diverse pangenome and 15 lateral gene transfer events.</title>
        <authorList>
            <person name="Petersen C."/>
            <person name="Sorensen T."/>
            <person name="Nielsen M.R."/>
            <person name="Sondergaard T.E."/>
            <person name="Sorensen J.L."/>
            <person name="Fitzpatrick D.A."/>
            <person name="Frisvad J.C."/>
            <person name="Nielsen K.L."/>
        </authorList>
    </citation>
    <scope>NUCLEOTIDE SEQUENCE</scope>
    <source>
        <strain evidence="2">IBT 30761</strain>
    </source>
</reference>
<reference evidence="2" key="1">
    <citation type="submission" date="2022-11" db="EMBL/GenBank/DDBJ databases">
        <authorList>
            <person name="Petersen C."/>
        </authorList>
    </citation>
    <scope>NUCLEOTIDE SEQUENCE</scope>
    <source>
        <strain evidence="2">IBT 30761</strain>
    </source>
</reference>
<gene>
    <name evidence="2" type="ORF">N7532_001043</name>
</gene>
<feature type="region of interest" description="Disordered" evidence="1">
    <location>
        <begin position="1"/>
        <end position="97"/>
    </location>
</feature>
<keyword evidence="3" id="KW-1185">Reference proteome</keyword>
<accession>A0A9W9G205</accession>
<organism evidence="2 3">
    <name type="scientific">Penicillium argentinense</name>
    <dbReference type="NCBI Taxonomy" id="1131581"/>
    <lineage>
        <taxon>Eukaryota</taxon>
        <taxon>Fungi</taxon>
        <taxon>Dikarya</taxon>
        <taxon>Ascomycota</taxon>
        <taxon>Pezizomycotina</taxon>
        <taxon>Eurotiomycetes</taxon>
        <taxon>Eurotiomycetidae</taxon>
        <taxon>Eurotiales</taxon>
        <taxon>Aspergillaceae</taxon>
        <taxon>Penicillium</taxon>
    </lineage>
</organism>
<sequence length="97" mass="10619">MDEQEILEMSFQSEFQDSEKMKSQGKTPPVSPFKSHTNIFLDPPPLNTSPAPHTESKAFAAPAPETVDADTLPAPSLETTLGRPTKPLKNFSQPLIL</sequence>
<dbReference type="RefSeq" id="XP_056478578.1">
    <property type="nucleotide sequence ID" value="XM_056613537.1"/>
</dbReference>
<comment type="caution">
    <text evidence="2">The sequence shown here is derived from an EMBL/GenBank/DDBJ whole genome shotgun (WGS) entry which is preliminary data.</text>
</comment>
<name>A0A9W9G205_9EURO</name>
<dbReference type="Proteomes" id="UP001149074">
    <property type="component" value="Unassembled WGS sequence"/>
</dbReference>
<dbReference type="AlphaFoldDB" id="A0A9W9G205"/>
<evidence type="ECO:0000313" key="2">
    <source>
        <dbReference type="EMBL" id="KAJ5110508.1"/>
    </source>
</evidence>